<dbReference type="PANTHER" id="PTHR42897">
    <property type="entry name" value="PYRUVATE SYNTHASE SUBUNIT PORB"/>
    <property type="match status" value="1"/>
</dbReference>
<comment type="caution">
    <text evidence="3">The sequence shown here is derived from an EMBL/GenBank/DDBJ whole genome shotgun (WGS) entry which is preliminary data.</text>
</comment>
<name>A0A5D3WGC8_9BACT</name>
<protein>
    <submittedName>
        <fullName evidence="3">Pyruvate ferredoxin oxidoreductase beta subunit/2-oxoisovalerate ferredoxin oxidoreductase beta subunit</fullName>
    </submittedName>
</protein>
<organism evidence="3 4">
    <name type="scientific">Geothermobacter ehrlichii</name>
    <dbReference type="NCBI Taxonomy" id="213224"/>
    <lineage>
        <taxon>Bacteria</taxon>
        <taxon>Pseudomonadati</taxon>
        <taxon>Thermodesulfobacteriota</taxon>
        <taxon>Desulfuromonadia</taxon>
        <taxon>Desulfuromonadales</taxon>
        <taxon>Geothermobacteraceae</taxon>
        <taxon>Geothermobacter</taxon>
    </lineage>
</organism>
<feature type="domain" description="Thiamine pyrophosphate enzyme TPP-binding" evidence="2">
    <location>
        <begin position="73"/>
        <end position="211"/>
    </location>
</feature>
<evidence type="ECO:0000313" key="4">
    <source>
        <dbReference type="Proteomes" id="UP000324159"/>
    </source>
</evidence>
<dbReference type="PANTHER" id="PTHR42897:SF1">
    <property type="entry name" value="2-OXOACID OXIDOREDUCTASE (FERREDOXIN)"/>
    <property type="match status" value="1"/>
</dbReference>
<reference evidence="3 4" key="1">
    <citation type="submission" date="2019-07" db="EMBL/GenBank/DDBJ databases">
        <title>Genomic Encyclopedia of Type Strains, Phase IV (KMG-IV): sequencing the most valuable type-strain genomes for metagenomic binning, comparative biology and taxonomic classification.</title>
        <authorList>
            <person name="Goeker M."/>
        </authorList>
    </citation>
    <scope>NUCLEOTIDE SEQUENCE [LARGE SCALE GENOMIC DNA]</scope>
    <source>
        <strain evidence="3 4">SS015</strain>
    </source>
</reference>
<dbReference type="Proteomes" id="UP000324159">
    <property type="component" value="Unassembled WGS sequence"/>
</dbReference>
<dbReference type="AlphaFoldDB" id="A0A5D3WGC8"/>
<keyword evidence="1" id="KW-0560">Oxidoreductase</keyword>
<evidence type="ECO:0000313" key="3">
    <source>
        <dbReference type="EMBL" id="TYO95781.1"/>
    </source>
</evidence>
<keyword evidence="4" id="KW-1185">Reference proteome</keyword>
<dbReference type="GO" id="GO:0016491">
    <property type="term" value="F:oxidoreductase activity"/>
    <property type="evidence" value="ECO:0007669"/>
    <property type="project" value="UniProtKB-KW"/>
</dbReference>
<dbReference type="SUPFAM" id="SSF52518">
    <property type="entry name" value="Thiamin diphosphate-binding fold (THDP-binding)"/>
    <property type="match status" value="1"/>
</dbReference>
<keyword evidence="3" id="KW-0670">Pyruvate</keyword>
<accession>A0A5D3WGC8</accession>
<dbReference type="InterPro" id="IPR051479">
    <property type="entry name" value="PorB-like"/>
</dbReference>
<dbReference type="InterPro" id="IPR029061">
    <property type="entry name" value="THDP-binding"/>
</dbReference>
<dbReference type="GO" id="GO:0044281">
    <property type="term" value="P:small molecule metabolic process"/>
    <property type="evidence" value="ECO:0007669"/>
    <property type="project" value="UniProtKB-ARBA"/>
</dbReference>
<dbReference type="OrthoDB" id="9794954at2"/>
<gene>
    <name evidence="3" type="ORF">EDC39_11738</name>
</gene>
<dbReference type="EMBL" id="VNIB01000017">
    <property type="protein sequence ID" value="TYO95781.1"/>
    <property type="molecule type" value="Genomic_DNA"/>
</dbReference>
<sequence>MTEVAERTIPVQERPAGRPLLRPGNTNCGGCGMSIALQMFGRELAGQPVQLVIPACCGAVAAGSYPFTAFGVPVVLSTFASPAAVATGLARVAALNEEPIRVVCWAGDGGTYDIGMGTLSAAAERNEDVLYICYDNEIYGNTGGQRSSATPLGAATTSTPVGKPEVKKDILAVMAAHRIPYAASVSLAHPEDAGRKFRQALAARGFRFLHILSPCPTGWKSEPAHGIQLIRLAVQSGLYPVLEIRDGRQVTINVEPDFSDLALAEYLAMQGRFRKSGVTAMVLRDAIRQHWEHLRRQA</sequence>
<dbReference type="RefSeq" id="WP_148897038.1">
    <property type="nucleotide sequence ID" value="NZ_VNIB01000017.1"/>
</dbReference>
<evidence type="ECO:0000259" key="2">
    <source>
        <dbReference type="Pfam" id="PF02775"/>
    </source>
</evidence>
<dbReference type="Gene3D" id="3.40.50.970">
    <property type="match status" value="2"/>
</dbReference>
<dbReference type="InterPro" id="IPR011766">
    <property type="entry name" value="TPP_enzyme_TPP-bd"/>
</dbReference>
<proteinExistence type="predicted"/>
<dbReference type="Pfam" id="PF02775">
    <property type="entry name" value="TPP_enzyme_C"/>
    <property type="match status" value="1"/>
</dbReference>
<dbReference type="GO" id="GO:0030976">
    <property type="term" value="F:thiamine pyrophosphate binding"/>
    <property type="evidence" value="ECO:0007669"/>
    <property type="project" value="InterPro"/>
</dbReference>
<evidence type="ECO:0000256" key="1">
    <source>
        <dbReference type="ARBA" id="ARBA00023002"/>
    </source>
</evidence>